<evidence type="ECO:0000313" key="1">
    <source>
        <dbReference type="EMBL" id="NGO68017.1"/>
    </source>
</evidence>
<name>A0A6G4WTR7_9ACTN</name>
<organism evidence="1 2">
    <name type="scientific">Streptomyces boncukensis</name>
    <dbReference type="NCBI Taxonomy" id="2711219"/>
    <lineage>
        <taxon>Bacteria</taxon>
        <taxon>Bacillati</taxon>
        <taxon>Actinomycetota</taxon>
        <taxon>Actinomycetes</taxon>
        <taxon>Kitasatosporales</taxon>
        <taxon>Streptomycetaceae</taxon>
        <taxon>Streptomyces</taxon>
    </lineage>
</organism>
<evidence type="ECO:0000313" key="2">
    <source>
        <dbReference type="Proteomes" id="UP000477722"/>
    </source>
</evidence>
<reference evidence="1 2" key="1">
    <citation type="submission" date="2020-02" db="EMBL/GenBank/DDBJ databases">
        <title>Whole-genome analyses of novel actinobacteria.</title>
        <authorList>
            <person name="Sahin N."/>
            <person name="Tatar D."/>
        </authorList>
    </citation>
    <scope>NUCLEOTIDE SEQUENCE [LARGE SCALE GENOMIC DNA]</scope>
    <source>
        <strain evidence="1 2">SB3404</strain>
    </source>
</reference>
<dbReference type="Proteomes" id="UP000477722">
    <property type="component" value="Unassembled WGS sequence"/>
</dbReference>
<gene>
    <name evidence="1" type="ORF">G5C65_06530</name>
</gene>
<dbReference type="AlphaFoldDB" id="A0A6G4WTR7"/>
<keyword evidence="2" id="KW-1185">Reference proteome</keyword>
<comment type="caution">
    <text evidence="1">The sequence shown here is derived from an EMBL/GenBank/DDBJ whole genome shotgun (WGS) entry which is preliminary data.</text>
</comment>
<accession>A0A6G4WTR7</accession>
<protein>
    <submittedName>
        <fullName evidence="1">Uncharacterized protein</fullName>
    </submittedName>
</protein>
<sequence length="91" mass="9976">MTGVGPTICGPNPGYGLRVRLDHAKAKSLASADFACPCRRPAEDAVGYEAVEALVIRAERHMRDECPDPHVRKAAALRSARRKQHASKRRT</sequence>
<proteinExistence type="predicted"/>
<dbReference type="RefSeq" id="WP_165297671.1">
    <property type="nucleotide sequence ID" value="NZ_JAAKZZ010000040.1"/>
</dbReference>
<dbReference type="EMBL" id="JAAKZZ010000040">
    <property type="protein sequence ID" value="NGO68017.1"/>
    <property type="molecule type" value="Genomic_DNA"/>
</dbReference>